<keyword evidence="2" id="KW-1185">Reference proteome</keyword>
<evidence type="ECO:0000313" key="1">
    <source>
        <dbReference type="EMBL" id="RKP28732.1"/>
    </source>
</evidence>
<dbReference type="Proteomes" id="UP000268321">
    <property type="component" value="Unassembled WGS sequence"/>
</dbReference>
<protein>
    <submittedName>
        <fullName evidence="1">Uncharacterized protein</fullName>
    </submittedName>
</protein>
<organism evidence="1 2">
    <name type="scientific">Metschnikowia bicuspidata</name>
    <dbReference type="NCBI Taxonomy" id="27322"/>
    <lineage>
        <taxon>Eukaryota</taxon>
        <taxon>Fungi</taxon>
        <taxon>Dikarya</taxon>
        <taxon>Ascomycota</taxon>
        <taxon>Saccharomycotina</taxon>
        <taxon>Pichiomycetes</taxon>
        <taxon>Metschnikowiaceae</taxon>
        <taxon>Metschnikowia</taxon>
    </lineage>
</organism>
<gene>
    <name evidence="1" type="ORF">METBISCDRAFT_24850</name>
</gene>
<name>A0A4P9Z8Y1_9ASCO</name>
<reference evidence="2" key="1">
    <citation type="journal article" date="2018" name="Nat. Microbiol.">
        <title>Leveraging single-cell genomics to expand the fungal tree of life.</title>
        <authorList>
            <person name="Ahrendt S.R."/>
            <person name="Quandt C.A."/>
            <person name="Ciobanu D."/>
            <person name="Clum A."/>
            <person name="Salamov A."/>
            <person name="Andreopoulos B."/>
            <person name="Cheng J.F."/>
            <person name="Woyke T."/>
            <person name="Pelin A."/>
            <person name="Henrissat B."/>
            <person name="Reynolds N.K."/>
            <person name="Benny G.L."/>
            <person name="Smith M.E."/>
            <person name="James T.Y."/>
            <person name="Grigoriev I.V."/>
        </authorList>
    </citation>
    <scope>NUCLEOTIDE SEQUENCE [LARGE SCALE GENOMIC DNA]</scope>
    <source>
        <strain evidence="2">Baker2002</strain>
    </source>
</reference>
<sequence length="201" mass="23384">MEGVEKEFEQNLMTSQQETKYLESDGCTKDHMIQEEIKRLCNDLCFQYLTLEYEFEKKFKEYSELKEKRLQFKISNLIKRQPVTDEDGDAKSRLEFAEKLQSLILKRQKLSQKIYGEEVKLPLIALFPEEFKENVWAKGDKAHEKDTGVSIIAGFPKTDKLYKYCKLISVSCGMTFAEVENSVDLIEQSLARTTKNSPTPL</sequence>
<evidence type="ECO:0000313" key="2">
    <source>
        <dbReference type="Proteomes" id="UP000268321"/>
    </source>
</evidence>
<dbReference type="AlphaFoldDB" id="A0A4P9Z8Y1"/>
<proteinExistence type="predicted"/>
<dbReference type="EMBL" id="ML004633">
    <property type="protein sequence ID" value="RKP28732.1"/>
    <property type="molecule type" value="Genomic_DNA"/>
</dbReference>
<accession>A0A4P9Z8Y1</accession>